<dbReference type="OrthoDB" id="4682787at2759"/>
<dbReference type="PANTHER" id="PTHR33048">
    <property type="entry name" value="PTH11-LIKE INTEGRAL MEMBRANE PROTEIN (AFU_ORTHOLOGUE AFUA_5G11245)"/>
    <property type="match status" value="1"/>
</dbReference>
<keyword evidence="10" id="KW-1185">Reference proteome</keyword>
<dbReference type="Pfam" id="PF20684">
    <property type="entry name" value="Fung_rhodopsin"/>
    <property type="match status" value="1"/>
</dbReference>
<evidence type="ECO:0000256" key="7">
    <source>
        <dbReference type="SAM" id="Phobius"/>
    </source>
</evidence>
<feature type="compositionally biased region" description="Low complexity" evidence="6">
    <location>
        <begin position="459"/>
        <end position="470"/>
    </location>
</feature>
<organism evidence="9 10">
    <name type="scientific">Trematosphaeria pertusa</name>
    <dbReference type="NCBI Taxonomy" id="390896"/>
    <lineage>
        <taxon>Eukaryota</taxon>
        <taxon>Fungi</taxon>
        <taxon>Dikarya</taxon>
        <taxon>Ascomycota</taxon>
        <taxon>Pezizomycotina</taxon>
        <taxon>Dothideomycetes</taxon>
        <taxon>Pleosporomycetidae</taxon>
        <taxon>Pleosporales</taxon>
        <taxon>Massarineae</taxon>
        <taxon>Trematosphaeriaceae</taxon>
        <taxon>Trematosphaeria</taxon>
    </lineage>
</organism>
<evidence type="ECO:0000259" key="8">
    <source>
        <dbReference type="Pfam" id="PF20684"/>
    </source>
</evidence>
<evidence type="ECO:0000256" key="3">
    <source>
        <dbReference type="ARBA" id="ARBA00022989"/>
    </source>
</evidence>
<evidence type="ECO:0000313" key="9">
    <source>
        <dbReference type="EMBL" id="KAF2249983.1"/>
    </source>
</evidence>
<dbReference type="EMBL" id="ML987194">
    <property type="protein sequence ID" value="KAF2249983.1"/>
    <property type="molecule type" value="Genomic_DNA"/>
</dbReference>
<dbReference type="PANTHER" id="PTHR33048:SF160">
    <property type="entry name" value="SAT4 FAMILY MEMBRANE PROTEIN"/>
    <property type="match status" value="1"/>
</dbReference>
<feature type="compositionally biased region" description="Basic and acidic residues" evidence="6">
    <location>
        <begin position="434"/>
        <end position="452"/>
    </location>
</feature>
<feature type="transmembrane region" description="Helical" evidence="7">
    <location>
        <begin position="122"/>
        <end position="145"/>
    </location>
</feature>
<feature type="transmembrane region" description="Helical" evidence="7">
    <location>
        <begin position="322"/>
        <end position="341"/>
    </location>
</feature>
<feature type="region of interest" description="Disordered" evidence="6">
    <location>
        <begin position="409"/>
        <end position="470"/>
    </location>
</feature>
<reference evidence="9" key="1">
    <citation type="journal article" date="2020" name="Stud. Mycol.">
        <title>101 Dothideomycetes genomes: a test case for predicting lifestyles and emergence of pathogens.</title>
        <authorList>
            <person name="Haridas S."/>
            <person name="Albert R."/>
            <person name="Binder M."/>
            <person name="Bloem J."/>
            <person name="Labutti K."/>
            <person name="Salamov A."/>
            <person name="Andreopoulos B."/>
            <person name="Baker S."/>
            <person name="Barry K."/>
            <person name="Bills G."/>
            <person name="Bluhm B."/>
            <person name="Cannon C."/>
            <person name="Castanera R."/>
            <person name="Culley D."/>
            <person name="Daum C."/>
            <person name="Ezra D."/>
            <person name="Gonzalez J."/>
            <person name="Henrissat B."/>
            <person name="Kuo A."/>
            <person name="Liang C."/>
            <person name="Lipzen A."/>
            <person name="Lutzoni F."/>
            <person name="Magnuson J."/>
            <person name="Mondo S."/>
            <person name="Nolan M."/>
            <person name="Ohm R."/>
            <person name="Pangilinan J."/>
            <person name="Park H.-J."/>
            <person name="Ramirez L."/>
            <person name="Alfaro M."/>
            <person name="Sun H."/>
            <person name="Tritt A."/>
            <person name="Yoshinaga Y."/>
            <person name="Zwiers L.-H."/>
            <person name="Turgeon B."/>
            <person name="Goodwin S."/>
            <person name="Spatafora J."/>
            <person name="Crous P."/>
            <person name="Grigoriev I."/>
        </authorList>
    </citation>
    <scope>NUCLEOTIDE SEQUENCE</scope>
    <source>
        <strain evidence="9">CBS 122368</strain>
    </source>
</reference>
<evidence type="ECO:0000256" key="5">
    <source>
        <dbReference type="ARBA" id="ARBA00038359"/>
    </source>
</evidence>
<name>A0A6A6IKH1_9PLEO</name>
<comment type="subcellular location">
    <subcellularLocation>
        <location evidence="1">Membrane</location>
        <topology evidence="1">Multi-pass membrane protein</topology>
    </subcellularLocation>
</comment>
<dbReference type="InterPro" id="IPR052337">
    <property type="entry name" value="SAT4-like"/>
</dbReference>
<feature type="transmembrane region" description="Helical" evidence="7">
    <location>
        <begin position="198"/>
        <end position="224"/>
    </location>
</feature>
<dbReference type="InterPro" id="IPR049326">
    <property type="entry name" value="Rhodopsin_dom_fungi"/>
</dbReference>
<keyword evidence="4 7" id="KW-0472">Membrane</keyword>
<dbReference type="GO" id="GO:0016020">
    <property type="term" value="C:membrane"/>
    <property type="evidence" value="ECO:0007669"/>
    <property type="project" value="UniProtKB-SubCell"/>
</dbReference>
<evidence type="ECO:0000256" key="1">
    <source>
        <dbReference type="ARBA" id="ARBA00004141"/>
    </source>
</evidence>
<dbReference type="RefSeq" id="XP_033684987.1">
    <property type="nucleotide sequence ID" value="XM_033821681.1"/>
</dbReference>
<keyword evidence="3 7" id="KW-1133">Transmembrane helix</keyword>
<feature type="domain" description="Rhodopsin" evidence="8">
    <location>
        <begin position="142"/>
        <end position="375"/>
    </location>
</feature>
<evidence type="ECO:0000256" key="6">
    <source>
        <dbReference type="SAM" id="MobiDB-lite"/>
    </source>
</evidence>
<dbReference type="Proteomes" id="UP000800094">
    <property type="component" value="Unassembled WGS sequence"/>
</dbReference>
<comment type="similarity">
    <text evidence="5">Belongs to the SAT4 family.</text>
</comment>
<feature type="transmembrane region" description="Helical" evidence="7">
    <location>
        <begin position="236"/>
        <end position="260"/>
    </location>
</feature>
<protein>
    <recommendedName>
        <fullName evidence="8">Rhodopsin domain-containing protein</fullName>
    </recommendedName>
</protein>
<dbReference type="GeneID" id="54575011"/>
<evidence type="ECO:0000313" key="10">
    <source>
        <dbReference type="Proteomes" id="UP000800094"/>
    </source>
</evidence>
<feature type="transmembrane region" description="Helical" evidence="7">
    <location>
        <begin position="157"/>
        <end position="178"/>
    </location>
</feature>
<proteinExistence type="inferred from homology"/>
<accession>A0A6A6IKH1</accession>
<sequence length="470" mass="53198">MKTGLSRVFSLAKPSPRGNIKQLARSTWRRRLAISDFIWSDPETLVQTTTAPSNPQLAITYSPVAFIQQKTLRPHDILRSLLDRDQEFGPQYMMNVVDLHQPVSPPPQGIRSDFDTPPNKAVLAYSTLAISLSMVTLFSWFRFLVKLCIVQTLHVEDYLVPFAWLAAIGQIACGFIIYEFAPIIHSWDMQLVTFGKYLLWFRLSAVFYNVSIVLIKVSMLIQVLRIFVPRGSLSKAYFVIHALIWTNAAYYTTATFLMIFNCRPISKAWKPWLPGKCMGMGIIAMVTASVNLVGDLSILFLTQKVIWNLMRVEKKQRFKLSFVFCAGIVPCGFAVMCLYYNKHSSDFTHDSALMGIACYGEIASGMFVLFLPVVPRFFTHVREHTFFSSSANLRAPSALEFSDIGVTSKQGAANGDARQRERKQSQWHISYTHRNSEDTRPIIPSLRREDFGPKSLAFEPVSPSMSSESP</sequence>
<keyword evidence="2 7" id="KW-0812">Transmembrane</keyword>
<evidence type="ECO:0000256" key="2">
    <source>
        <dbReference type="ARBA" id="ARBA00022692"/>
    </source>
</evidence>
<feature type="transmembrane region" description="Helical" evidence="7">
    <location>
        <begin position="280"/>
        <end position="301"/>
    </location>
</feature>
<evidence type="ECO:0000256" key="4">
    <source>
        <dbReference type="ARBA" id="ARBA00023136"/>
    </source>
</evidence>
<feature type="transmembrane region" description="Helical" evidence="7">
    <location>
        <begin position="353"/>
        <end position="374"/>
    </location>
</feature>
<gene>
    <name evidence="9" type="ORF">BU26DRAFT_293839</name>
</gene>
<dbReference type="AlphaFoldDB" id="A0A6A6IKH1"/>